<protein>
    <submittedName>
        <fullName evidence="2">Uncharacterized protein</fullName>
    </submittedName>
</protein>
<dbReference type="EMBL" id="BPQP01000006">
    <property type="protein sequence ID" value="GJD93204.1"/>
    <property type="molecule type" value="Genomic_DNA"/>
</dbReference>
<feature type="compositionally biased region" description="Basic and acidic residues" evidence="1">
    <location>
        <begin position="14"/>
        <end position="34"/>
    </location>
</feature>
<reference evidence="2" key="1">
    <citation type="journal article" date="2021" name="Front. Microbiol.">
        <title>Comprehensive Comparative Genomics and Phenotyping of Methylobacterium Species.</title>
        <authorList>
            <person name="Alessa O."/>
            <person name="Ogura Y."/>
            <person name="Fujitani Y."/>
            <person name="Takami H."/>
            <person name="Hayashi T."/>
            <person name="Sahin N."/>
            <person name="Tani A."/>
        </authorList>
    </citation>
    <scope>NUCLEOTIDE SEQUENCE</scope>
    <source>
        <strain evidence="2">DSM 19015</strain>
    </source>
</reference>
<proteinExistence type="predicted"/>
<evidence type="ECO:0000313" key="3">
    <source>
        <dbReference type="Proteomes" id="UP001055125"/>
    </source>
</evidence>
<sequence>MPAGSSTGARPSRGPRESGEERRGASSNRQKTDLAFRGVRCRREGLPS</sequence>
<comment type="caution">
    <text evidence="2">The sequence shown here is derived from an EMBL/GenBank/DDBJ whole genome shotgun (WGS) entry which is preliminary data.</text>
</comment>
<reference evidence="2" key="2">
    <citation type="submission" date="2021-08" db="EMBL/GenBank/DDBJ databases">
        <authorList>
            <person name="Tani A."/>
            <person name="Ola A."/>
            <person name="Ogura Y."/>
            <person name="Katsura K."/>
            <person name="Hayashi T."/>
        </authorList>
    </citation>
    <scope>NUCLEOTIDE SEQUENCE</scope>
    <source>
        <strain evidence="2">DSM 19015</strain>
    </source>
</reference>
<gene>
    <name evidence="2" type="ORF">OCOJLMKI_0395</name>
</gene>
<evidence type="ECO:0000313" key="2">
    <source>
        <dbReference type="EMBL" id="GJD93204.1"/>
    </source>
</evidence>
<keyword evidence="3" id="KW-1185">Reference proteome</keyword>
<name>A0ABQ4RR54_9HYPH</name>
<organism evidence="2 3">
    <name type="scientific">Methylobacterium iners</name>
    <dbReference type="NCBI Taxonomy" id="418707"/>
    <lineage>
        <taxon>Bacteria</taxon>
        <taxon>Pseudomonadati</taxon>
        <taxon>Pseudomonadota</taxon>
        <taxon>Alphaproteobacteria</taxon>
        <taxon>Hyphomicrobiales</taxon>
        <taxon>Methylobacteriaceae</taxon>
        <taxon>Methylobacterium</taxon>
    </lineage>
</organism>
<feature type="region of interest" description="Disordered" evidence="1">
    <location>
        <begin position="1"/>
        <end position="48"/>
    </location>
</feature>
<evidence type="ECO:0000256" key="1">
    <source>
        <dbReference type="SAM" id="MobiDB-lite"/>
    </source>
</evidence>
<accession>A0ABQ4RR54</accession>
<dbReference type="Proteomes" id="UP001055125">
    <property type="component" value="Unassembled WGS sequence"/>
</dbReference>